<proteinExistence type="predicted"/>
<protein>
    <submittedName>
        <fullName evidence="1">Uncharacterized protein</fullName>
    </submittedName>
</protein>
<accession>A0ABW8CJF3</accession>
<keyword evidence="2" id="KW-1185">Reference proteome</keyword>
<dbReference type="EMBL" id="JBITYG010000012">
    <property type="protein sequence ID" value="MFI9105511.1"/>
    <property type="molecule type" value="Genomic_DNA"/>
</dbReference>
<organism evidence="1 2">
    <name type="scientific">Streptomyces fildesensis</name>
    <dbReference type="NCBI Taxonomy" id="375757"/>
    <lineage>
        <taxon>Bacteria</taxon>
        <taxon>Bacillati</taxon>
        <taxon>Actinomycetota</taxon>
        <taxon>Actinomycetes</taxon>
        <taxon>Kitasatosporales</taxon>
        <taxon>Streptomycetaceae</taxon>
        <taxon>Streptomyces</taxon>
    </lineage>
</organism>
<gene>
    <name evidence="1" type="ORF">ACIGXA_33890</name>
</gene>
<evidence type="ECO:0000313" key="2">
    <source>
        <dbReference type="Proteomes" id="UP001614394"/>
    </source>
</evidence>
<sequence>MSMPIAAGMWHRDKTRSVMAMSVLEEQQLTQTYRDLHRGDSPSREWFGVLASALRVARARRMLEMGEAAPLLPGEVGHVRMPVALS</sequence>
<reference evidence="1 2" key="1">
    <citation type="submission" date="2024-10" db="EMBL/GenBank/DDBJ databases">
        <title>The Natural Products Discovery Center: Release of the First 8490 Sequenced Strains for Exploring Actinobacteria Biosynthetic Diversity.</title>
        <authorList>
            <person name="Kalkreuter E."/>
            <person name="Kautsar S.A."/>
            <person name="Yang D."/>
            <person name="Bader C.D."/>
            <person name="Teijaro C.N."/>
            <person name="Fluegel L."/>
            <person name="Davis C.M."/>
            <person name="Simpson J.R."/>
            <person name="Lauterbach L."/>
            <person name="Steele A.D."/>
            <person name="Gui C."/>
            <person name="Meng S."/>
            <person name="Li G."/>
            <person name="Viehrig K."/>
            <person name="Ye F."/>
            <person name="Su P."/>
            <person name="Kiefer A.F."/>
            <person name="Nichols A."/>
            <person name="Cepeda A.J."/>
            <person name="Yan W."/>
            <person name="Fan B."/>
            <person name="Jiang Y."/>
            <person name="Adhikari A."/>
            <person name="Zheng C.-J."/>
            <person name="Schuster L."/>
            <person name="Cowan T.M."/>
            <person name="Smanski M.J."/>
            <person name="Chevrette M.G."/>
            <person name="De Carvalho L.P.S."/>
            <person name="Shen B."/>
        </authorList>
    </citation>
    <scope>NUCLEOTIDE SEQUENCE [LARGE SCALE GENOMIC DNA]</scope>
    <source>
        <strain evidence="1 2">NPDC053399</strain>
    </source>
</reference>
<dbReference type="RefSeq" id="WP_399656243.1">
    <property type="nucleotide sequence ID" value="NZ_JBITYG010000012.1"/>
</dbReference>
<comment type="caution">
    <text evidence="1">The sequence shown here is derived from an EMBL/GenBank/DDBJ whole genome shotgun (WGS) entry which is preliminary data.</text>
</comment>
<dbReference type="Proteomes" id="UP001614394">
    <property type="component" value="Unassembled WGS sequence"/>
</dbReference>
<evidence type="ECO:0000313" key="1">
    <source>
        <dbReference type="EMBL" id="MFI9105511.1"/>
    </source>
</evidence>
<name>A0ABW8CJF3_9ACTN</name>